<evidence type="ECO:0000313" key="2">
    <source>
        <dbReference type="EMBL" id="PIY96464.1"/>
    </source>
</evidence>
<keyword evidence="1" id="KW-0812">Transmembrane</keyword>
<protein>
    <submittedName>
        <fullName evidence="2">Uncharacterized protein</fullName>
    </submittedName>
</protein>
<reference evidence="3" key="1">
    <citation type="submission" date="2017-09" db="EMBL/GenBank/DDBJ databases">
        <title>Depth-based differentiation of microbial function through sediment-hosted aquifers and enrichment of novel symbionts in the deep terrestrial subsurface.</title>
        <authorList>
            <person name="Probst A.J."/>
            <person name="Ladd B."/>
            <person name="Jarett J.K."/>
            <person name="Geller-Mcgrath D.E."/>
            <person name="Sieber C.M.K."/>
            <person name="Emerson J.B."/>
            <person name="Anantharaman K."/>
            <person name="Thomas B.C."/>
            <person name="Malmstrom R."/>
            <person name="Stieglmeier M."/>
            <person name="Klingl A."/>
            <person name="Woyke T."/>
            <person name="Ryan C.M."/>
            <person name="Banfield J.F."/>
        </authorList>
    </citation>
    <scope>NUCLEOTIDE SEQUENCE [LARGE SCALE GENOMIC DNA]</scope>
</reference>
<proteinExistence type="predicted"/>
<accession>A0A2M7RID7</accession>
<dbReference type="Proteomes" id="UP000230238">
    <property type="component" value="Unassembled WGS sequence"/>
</dbReference>
<gene>
    <name evidence="2" type="ORF">COY65_00645</name>
</gene>
<feature type="transmembrane region" description="Helical" evidence="1">
    <location>
        <begin position="25"/>
        <end position="46"/>
    </location>
</feature>
<evidence type="ECO:0000256" key="1">
    <source>
        <dbReference type="SAM" id="Phobius"/>
    </source>
</evidence>
<keyword evidence="1" id="KW-1133">Transmembrane helix</keyword>
<dbReference type="EMBL" id="PFME01000008">
    <property type="protein sequence ID" value="PIY96464.1"/>
    <property type="molecule type" value="Genomic_DNA"/>
</dbReference>
<sequence>MNINKSINSIVKTKKAPSFLLPRKSLVVVAVISVFSLLIFGFWYTFQSIALNPPTQNPPTGGGAIGVASGAPANSLYMSSAGNVGIGTTGPGAKLEVNGGIRLNTLTAKSACDSTTRGTFWVTQGGAGVKDNVEVCAKDASSTYAWRTIY</sequence>
<dbReference type="AlphaFoldDB" id="A0A2M7RID7"/>
<organism evidence="2 3">
    <name type="scientific">Candidatus Jorgensenbacteria bacterium CG_4_10_14_0_8_um_filter_39_13</name>
    <dbReference type="NCBI Taxonomy" id="1974589"/>
    <lineage>
        <taxon>Bacteria</taxon>
        <taxon>Candidatus Joergenseniibacteriota</taxon>
    </lineage>
</organism>
<name>A0A2M7RID7_9BACT</name>
<evidence type="ECO:0000313" key="3">
    <source>
        <dbReference type="Proteomes" id="UP000230238"/>
    </source>
</evidence>
<comment type="caution">
    <text evidence="2">The sequence shown here is derived from an EMBL/GenBank/DDBJ whole genome shotgun (WGS) entry which is preliminary data.</text>
</comment>
<keyword evidence="1" id="KW-0472">Membrane</keyword>